<accession>A0AA49GEU1</accession>
<keyword evidence="1" id="KW-1133">Transmembrane helix</keyword>
<reference evidence="2" key="1">
    <citation type="submission" date="2023-08" db="EMBL/GenBank/DDBJ databases">
        <title>Comparative genomics and taxonomic characterization of three novel marine species of genus Marivirga.</title>
        <authorList>
            <person name="Muhammad N."/>
            <person name="Kim S.-G."/>
        </authorList>
    </citation>
    <scope>NUCLEOTIDE SEQUENCE</scope>
    <source>
        <strain evidence="2">BKB1-2</strain>
    </source>
</reference>
<dbReference type="Pfam" id="PF14329">
    <property type="entry name" value="DUF4386"/>
    <property type="match status" value="1"/>
</dbReference>
<proteinExistence type="predicted"/>
<evidence type="ECO:0000256" key="1">
    <source>
        <dbReference type="SAM" id="Phobius"/>
    </source>
</evidence>
<dbReference type="Proteomes" id="UP001232019">
    <property type="component" value="Chromosome"/>
</dbReference>
<name>A0AA49GEU1_9BACT</name>
<feature type="transmembrane region" description="Helical" evidence="1">
    <location>
        <begin position="147"/>
        <end position="167"/>
    </location>
</feature>
<dbReference type="KEGG" id="marp:QYS47_01030"/>
<protein>
    <submittedName>
        <fullName evidence="2">DUF4386 domain-containing protein</fullName>
    </submittedName>
</protein>
<organism evidence="2">
    <name type="scientific">Marivirga arenosa</name>
    <dbReference type="NCBI Taxonomy" id="3059076"/>
    <lineage>
        <taxon>Bacteria</taxon>
        <taxon>Pseudomonadati</taxon>
        <taxon>Bacteroidota</taxon>
        <taxon>Cytophagia</taxon>
        <taxon>Cytophagales</taxon>
        <taxon>Marivirgaceae</taxon>
        <taxon>Marivirga</taxon>
    </lineage>
</organism>
<keyword evidence="1" id="KW-0812">Transmembrane</keyword>
<feature type="transmembrane region" description="Helical" evidence="1">
    <location>
        <begin position="97"/>
        <end position="119"/>
    </location>
</feature>
<gene>
    <name evidence="2" type="ORF">QYS47_01030</name>
</gene>
<feature type="transmembrane region" description="Helical" evidence="1">
    <location>
        <begin position="12"/>
        <end position="37"/>
    </location>
</feature>
<dbReference type="AlphaFoldDB" id="A0AA49GEU1"/>
<feature type="transmembrane region" description="Helical" evidence="1">
    <location>
        <begin position="204"/>
        <end position="225"/>
    </location>
</feature>
<sequence>MSEYQINLSQTALARITGVLYLIIIICGLLSGMAVRAELINIQNPLETIQNIIHNEMLFRVGFLLDLIMVISDVLIALTFFFLLYKVNKIIAITATIFRLVQATILGINLLNLFSPLLYLDSFTIANFNQQQQIASAVAHDLLAFEYGYLISGVFFAINCFGMGYLIIKSQIISKFWGYSIGVAGSAYLINCIINFTIPFYSEYSQILVLIFAVFAELGLCLYLITKGTKKTTF</sequence>
<feature type="transmembrane region" description="Helical" evidence="1">
    <location>
        <begin position="176"/>
        <end position="198"/>
    </location>
</feature>
<dbReference type="RefSeq" id="WP_322345563.1">
    <property type="nucleotide sequence ID" value="NZ_CP129968.2"/>
</dbReference>
<dbReference type="InterPro" id="IPR025495">
    <property type="entry name" value="DUF4386"/>
</dbReference>
<feature type="transmembrane region" description="Helical" evidence="1">
    <location>
        <begin position="57"/>
        <end position="85"/>
    </location>
</feature>
<evidence type="ECO:0000313" key="2">
    <source>
        <dbReference type="EMBL" id="WKK81019.2"/>
    </source>
</evidence>
<dbReference type="EMBL" id="CP129968">
    <property type="protein sequence ID" value="WKK81019.2"/>
    <property type="molecule type" value="Genomic_DNA"/>
</dbReference>
<keyword evidence="1" id="KW-0472">Membrane</keyword>